<dbReference type="NCBIfam" id="NF005752">
    <property type="entry name" value="PRK07576.1"/>
    <property type="match status" value="1"/>
</dbReference>
<proteinExistence type="inferred from homology"/>
<dbReference type="PANTHER" id="PTHR43296:SF2">
    <property type="entry name" value="PEROXISOMAL 2,4-DIENOYL-COA REDUCTASE [(3E)-ENOYL-COA-PRODUCING]"/>
    <property type="match status" value="1"/>
</dbReference>
<dbReference type="AlphaFoldDB" id="A0AAW7SZJ0"/>
<dbReference type="InterPro" id="IPR045017">
    <property type="entry name" value="DECR2-like"/>
</dbReference>
<evidence type="ECO:0000313" key="5">
    <source>
        <dbReference type="Proteomes" id="UP001171620"/>
    </source>
</evidence>
<dbReference type="GO" id="GO:0008670">
    <property type="term" value="F:2,4-dienoyl-CoA reductase (NADPH) activity"/>
    <property type="evidence" value="ECO:0007669"/>
    <property type="project" value="InterPro"/>
</dbReference>
<evidence type="ECO:0000256" key="1">
    <source>
        <dbReference type="ARBA" id="ARBA00006484"/>
    </source>
</evidence>
<keyword evidence="2" id="KW-0521">NADP</keyword>
<accession>A0AAW7SZJ0</accession>
<evidence type="ECO:0000313" key="4">
    <source>
        <dbReference type="EMBL" id="MDN7795136.1"/>
    </source>
</evidence>
<dbReference type="PANTHER" id="PTHR43296">
    <property type="entry name" value="PEROXISOMAL 2,4-DIENOYL-COA REDUCTASE"/>
    <property type="match status" value="1"/>
</dbReference>
<gene>
    <name evidence="4" type="ORF">QZM33_09240</name>
</gene>
<dbReference type="RefSeq" id="WP_198108731.1">
    <property type="nucleotide sequence ID" value="NZ_JAEDWX010000012.1"/>
</dbReference>
<reference evidence="4" key="1">
    <citation type="submission" date="2023-07" db="EMBL/GenBank/DDBJ databases">
        <title>A collection of bacterial strains from the Burkholderia cepacia Research Laboratory and Repository.</title>
        <authorList>
            <person name="Lipuma J."/>
            <person name="Spilker T."/>
            <person name="Caverly L."/>
        </authorList>
    </citation>
    <scope>NUCLEOTIDE SEQUENCE</scope>
    <source>
        <strain evidence="4">AU44268</strain>
    </source>
</reference>
<sequence length="261" mass="26509">MNNRIGKTVFVAGGTNGINLAIAEGFAQAGARVAVLSRSADKVEAAVAHLRSLGADALGHAADVRDAGAVEAALAATSQAWGPLDVLVSGAAGNFLAPGAELSANGFKTVVDIDLLGTFNVMRMAWPYLRKPGAAVLNITAAQSWLPMPLQVHVCAAKAGIDQVTRTLAMEWGEAGVRVNAIAPGPIEGTEGMRRLAATPAAHKAWVNCVPLKRFGTAADIQRAALWLCSDAASYITGVVLPVDGGVALGGGAPIAAAMQA</sequence>
<dbReference type="EMBL" id="JAUJRV010000005">
    <property type="protein sequence ID" value="MDN7795136.1"/>
    <property type="molecule type" value="Genomic_DNA"/>
</dbReference>
<organism evidence="4 5">
    <name type="scientific">Burkholderia vietnamiensis</name>
    <dbReference type="NCBI Taxonomy" id="60552"/>
    <lineage>
        <taxon>Bacteria</taxon>
        <taxon>Pseudomonadati</taxon>
        <taxon>Pseudomonadota</taxon>
        <taxon>Betaproteobacteria</taxon>
        <taxon>Burkholderiales</taxon>
        <taxon>Burkholderiaceae</taxon>
        <taxon>Burkholderia</taxon>
        <taxon>Burkholderia cepacia complex</taxon>
    </lineage>
</organism>
<dbReference type="FunFam" id="3.40.50.720:FF:000084">
    <property type="entry name" value="Short-chain dehydrogenase reductase"/>
    <property type="match status" value="1"/>
</dbReference>
<evidence type="ECO:0000256" key="3">
    <source>
        <dbReference type="ARBA" id="ARBA00023002"/>
    </source>
</evidence>
<protein>
    <submittedName>
        <fullName evidence="4">SDR family oxidoreductase</fullName>
    </submittedName>
</protein>
<dbReference type="SUPFAM" id="SSF51735">
    <property type="entry name" value="NAD(P)-binding Rossmann-fold domains"/>
    <property type="match status" value="1"/>
</dbReference>
<dbReference type="Gene3D" id="3.40.50.720">
    <property type="entry name" value="NAD(P)-binding Rossmann-like Domain"/>
    <property type="match status" value="1"/>
</dbReference>
<name>A0AAW7SZJ0_BURVI</name>
<comment type="caution">
    <text evidence="4">The sequence shown here is derived from an EMBL/GenBank/DDBJ whole genome shotgun (WGS) entry which is preliminary data.</text>
</comment>
<dbReference type="PRINTS" id="PR00081">
    <property type="entry name" value="GDHRDH"/>
</dbReference>
<evidence type="ECO:0000256" key="2">
    <source>
        <dbReference type="ARBA" id="ARBA00022857"/>
    </source>
</evidence>
<dbReference type="InterPro" id="IPR002347">
    <property type="entry name" value="SDR_fam"/>
</dbReference>
<dbReference type="GO" id="GO:0009062">
    <property type="term" value="P:fatty acid catabolic process"/>
    <property type="evidence" value="ECO:0007669"/>
    <property type="project" value="InterPro"/>
</dbReference>
<comment type="similarity">
    <text evidence="1">Belongs to the short-chain dehydrogenases/reductases (SDR) family.</text>
</comment>
<dbReference type="Pfam" id="PF13561">
    <property type="entry name" value="adh_short_C2"/>
    <property type="match status" value="1"/>
</dbReference>
<dbReference type="Proteomes" id="UP001171620">
    <property type="component" value="Unassembled WGS sequence"/>
</dbReference>
<dbReference type="InterPro" id="IPR036291">
    <property type="entry name" value="NAD(P)-bd_dom_sf"/>
</dbReference>
<keyword evidence="3" id="KW-0560">Oxidoreductase</keyword>